<evidence type="ECO:0000256" key="2">
    <source>
        <dbReference type="SAM" id="Phobius"/>
    </source>
</evidence>
<accession>A0A917BDH8</accession>
<keyword evidence="2" id="KW-1133">Transmembrane helix</keyword>
<evidence type="ECO:0000256" key="1">
    <source>
        <dbReference type="SAM" id="MobiDB-lite"/>
    </source>
</evidence>
<proteinExistence type="predicted"/>
<feature type="compositionally biased region" description="Acidic residues" evidence="1">
    <location>
        <begin position="328"/>
        <end position="341"/>
    </location>
</feature>
<comment type="caution">
    <text evidence="4">The sequence shown here is derived from an EMBL/GenBank/DDBJ whole genome shotgun (WGS) entry which is preliminary data.</text>
</comment>
<evidence type="ECO:0000259" key="3">
    <source>
        <dbReference type="PROSITE" id="PS51178"/>
    </source>
</evidence>
<name>A0A917BDH8_9ACTN</name>
<dbReference type="PROSITE" id="PS51178">
    <property type="entry name" value="PASTA"/>
    <property type="match status" value="1"/>
</dbReference>
<feature type="transmembrane region" description="Helical" evidence="2">
    <location>
        <begin position="68"/>
        <end position="87"/>
    </location>
</feature>
<dbReference type="CDD" id="cd06577">
    <property type="entry name" value="PASTA_pknB"/>
    <property type="match status" value="2"/>
</dbReference>
<dbReference type="SMART" id="SM00740">
    <property type="entry name" value="PASTA"/>
    <property type="match status" value="2"/>
</dbReference>
<dbReference type="Proteomes" id="UP000649179">
    <property type="component" value="Unassembled WGS sequence"/>
</dbReference>
<feature type="domain" description="PASTA" evidence="3">
    <location>
        <begin position="208"/>
        <end position="274"/>
    </location>
</feature>
<organism evidence="4 5">
    <name type="scientific">Marmoricola endophyticus</name>
    <dbReference type="NCBI Taxonomy" id="2040280"/>
    <lineage>
        <taxon>Bacteria</taxon>
        <taxon>Bacillati</taxon>
        <taxon>Actinomycetota</taxon>
        <taxon>Actinomycetes</taxon>
        <taxon>Propionibacteriales</taxon>
        <taxon>Nocardioidaceae</taxon>
        <taxon>Marmoricola</taxon>
    </lineage>
</organism>
<keyword evidence="5" id="KW-1185">Reference proteome</keyword>
<dbReference type="EMBL" id="BMKQ01000001">
    <property type="protein sequence ID" value="GGF36316.1"/>
    <property type="molecule type" value="Genomic_DNA"/>
</dbReference>
<protein>
    <recommendedName>
        <fullName evidence="3">PASTA domain-containing protein</fullName>
    </recommendedName>
</protein>
<keyword evidence="2" id="KW-0812">Transmembrane</keyword>
<feature type="region of interest" description="Disordered" evidence="1">
    <location>
        <begin position="316"/>
        <end position="341"/>
    </location>
</feature>
<reference evidence="4" key="1">
    <citation type="journal article" date="2014" name="Int. J. Syst. Evol. Microbiol.">
        <title>Complete genome sequence of Corynebacterium casei LMG S-19264T (=DSM 44701T), isolated from a smear-ripened cheese.</title>
        <authorList>
            <consortium name="US DOE Joint Genome Institute (JGI-PGF)"/>
            <person name="Walter F."/>
            <person name="Albersmeier A."/>
            <person name="Kalinowski J."/>
            <person name="Ruckert C."/>
        </authorList>
    </citation>
    <scope>NUCLEOTIDE SEQUENCE</scope>
    <source>
        <strain evidence="4">CGMCC 1.16067</strain>
    </source>
</reference>
<keyword evidence="2" id="KW-0472">Membrane</keyword>
<evidence type="ECO:0000313" key="4">
    <source>
        <dbReference type="EMBL" id="GGF36316.1"/>
    </source>
</evidence>
<feature type="transmembrane region" description="Helical" evidence="2">
    <location>
        <begin position="99"/>
        <end position="116"/>
    </location>
</feature>
<sequence length="341" mass="35574">MNDNASRPGPRAGWWIDPADGNQLRYWNGQAWSEFVLPKPTWWGAPSAVASPDVASRGGDPGVPWWQAWWFIIPTLVICLPVGLIGLWRRPRLSTGTRVTVTAATLVLVIGAALLSPDAADDGADRVEAETISDSTATSSPTVVPKAVVPDVVGASRARASRELEKAGLTVASVRRVPSAEPRGTVLRQGAEPGASLALKTGVALVLAAPLPLVPAVVGELGQQARASLRAAGFRVRVVTARRTSGQDRRVLSQVPSSTDRALPGSVVKLVVADVVVPKPKPQPPAQNCTTGYDPCLTPMSDYDCAGGSGDGPGYVDGPVIISGSDPYELDNDGDGVACED</sequence>
<reference evidence="4" key="2">
    <citation type="submission" date="2020-09" db="EMBL/GenBank/DDBJ databases">
        <authorList>
            <person name="Sun Q."/>
            <person name="Zhou Y."/>
        </authorList>
    </citation>
    <scope>NUCLEOTIDE SEQUENCE</scope>
    <source>
        <strain evidence="4">CGMCC 1.16067</strain>
    </source>
</reference>
<dbReference type="InterPro" id="IPR005543">
    <property type="entry name" value="PASTA_dom"/>
</dbReference>
<dbReference type="Pfam" id="PF03793">
    <property type="entry name" value="PASTA"/>
    <property type="match status" value="2"/>
</dbReference>
<dbReference type="AlphaFoldDB" id="A0A917BDH8"/>
<evidence type="ECO:0000313" key="5">
    <source>
        <dbReference type="Proteomes" id="UP000649179"/>
    </source>
</evidence>
<dbReference type="Gene3D" id="3.30.10.20">
    <property type="match status" value="2"/>
</dbReference>
<dbReference type="RefSeq" id="WP_188778318.1">
    <property type="nucleotide sequence ID" value="NZ_BMKQ01000001.1"/>
</dbReference>
<gene>
    <name evidence="4" type="ORF">GCM10011519_07270</name>
</gene>